<feature type="transmembrane region" description="Helical" evidence="7">
    <location>
        <begin position="46"/>
        <end position="65"/>
    </location>
</feature>
<keyword evidence="5 7" id="KW-0472">Membrane</keyword>
<dbReference type="InterPro" id="IPR013604">
    <property type="entry name" value="7TM_chemorcpt"/>
</dbReference>
<feature type="transmembrane region" description="Helical" evidence="7">
    <location>
        <begin position="262"/>
        <end position="285"/>
    </location>
</feature>
<reference evidence="8 9" key="1">
    <citation type="submission" date="2022-05" db="EMBL/GenBank/DDBJ databases">
        <title>A multi-omics perspective on studying reproductive biology in Daphnia sinensis.</title>
        <authorList>
            <person name="Jia J."/>
        </authorList>
    </citation>
    <scope>NUCLEOTIDE SEQUENCE [LARGE SCALE GENOMIC DNA]</scope>
    <source>
        <strain evidence="8 9">WSL</strain>
    </source>
</reference>
<dbReference type="EMBL" id="WJBH02000001">
    <property type="protein sequence ID" value="KAI9565951.1"/>
    <property type="molecule type" value="Genomic_DNA"/>
</dbReference>
<sequence length="1058" mass="119660">MSVFEQLRPFVRLCQVCGLIPYTMKRNSITGKFEQFTFSVRNVSTWWFLLVFISQISAVVVVRFLSSYLQGALSTEGNIPTTMIFLTGVTSSAFLAQLLSSRWIALNYRHLDNVVKAVQEIERLFGESFLLKHKSSIMIRFIAGFAIAMTMAIGALFVMGPMFSMLLPENTSVFAITALFMILVSVNVMFDSSLLFIHICYYIIAHYIQLISLCFKNEDNGECQQAVREGTNKIKLMRRNALIFDYLCRASSELNSIFSLPAFFLLGLKFVTVISCAFAYTYRFIHKSVILENSNHVHSFLFLMESVRFCCLLAAADMPVHQVRVLHGCISNMSLSGFSKTLTEKIAMMTLLVQIDEDRVHLSAVGLFKIGVHLIPAVTNRCRCHLYGHPPPKLVVYDEEFTKPFHCMQTAAIMLSNVGLFPAKMKHDGMIFAVLVLINRSFMVMMLMSSFLLVYFCYYIVACYIRLVALDMKRPFQLSPVEKITGAKAKTIAWMQVNDTKTVLSWKYKWKQSKRMFGDLCKALSELNEVFSLPSLVFLTLRLISSAFSLYVTIYGSLRTNNAFIQALAPACAVNFTTGFLSILVVLKGIETPIIEFKHLRQRIFSVLNEEPDIQMDDEFEALSFLQHITEGRARLSAAGLFYVGLNLLPSVRFFNGVNHYVLNHPASDKAGLVPLVTHEKIRKPCGMIPYAIEHDPITGKFERFTFSFRSFFTWWFLLVLAYQICGLTMMGYLSSDIQEILSTDKTIPTTLNILSSISSSLFLAQLLPPRWVALHYRRLTNAVEAIQNVERLLGEEFITEHESSIPIRFVLGFFAAVMASTGALVVTMPMYSLLIPPSLGIFPAVAFFVVSASISIMFDCFLLFVHLCYYIIAHYIQLVSLRYCNKQENDEFPERIDKIQMMKRNALALDYLFRASSELNSVFSVPVFIILTIKFVGTVSACFACAYRFIHTNVVLDNASLIYPFLIVTESIRILVLLTAADMPLNQVRRLHERITAMSLSGFSETIAEKTTMMTLLAQMDEDRVHLSAAGLFKVGVHLIPALSGAIVTYMVILLQN</sequence>
<feature type="transmembrane region" description="Helical" evidence="7">
    <location>
        <begin position="77"/>
        <end position="99"/>
    </location>
</feature>
<protein>
    <recommendedName>
        <fullName evidence="10">Gustatory receptor</fullName>
    </recommendedName>
</protein>
<keyword evidence="9" id="KW-1185">Reference proteome</keyword>
<dbReference type="GO" id="GO:0008049">
    <property type="term" value="P:male courtship behavior"/>
    <property type="evidence" value="ECO:0007669"/>
    <property type="project" value="TreeGrafter"/>
</dbReference>
<comment type="subcellular location">
    <subcellularLocation>
        <location evidence="1">Cell membrane</location>
        <topology evidence="1">Multi-pass membrane protein</topology>
    </subcellularLocation>
</comment>
<organism evidence="8 9">
    <name type="scientific">Daphnia sinensis</name>
    <dbReference type="NCBI Taxonomy" id="1820382"/>
    <lineage>
        <taxon>Eukaryota</taxon>
        <taxon>Metazoa</taxon>
        <taxon>Ecdysozoa</taxon>
        <taxon>Arthropoda</taxon>
        <taxon>Crustacea</taxon>
        <taxon>Branchiopoda</taxon>
        <taxon>Diplostraca</taxon>
        <taxon>Cladocera</taxon>
        <taxon>Anomopoda</taxon>
        <taxon>Daphniidae</taxon>
        <taxon>Daphnia</taxon>
        <taxon>Daphnia similis group</taxon>
    </lineage>
</organism>
<dbReference type="GO" id="GO:0007635">
    <property type="term" value="P:chemosensory behavior"/>
    <property type="evidence" value="ECO:0007669"/>
    <property type="project" value="TreeGrafter"/>
</dbReference>
<keyword evidence="3 7" id="KW-0812">Transmembrane</keyword>
<dbReference type="Proteomes" id="UP000820818">
    <property type="component" value="Linkage Group LG1"/>
</dbReference>
<evidence type="ECO:0000256" key="4">
    <source>
        <dbReference type="ARBA" id="ARBA00022989"/>
    </source>
</evidence>
<dbReference type="AlphaFoldDB" id="A0AAD5PZJ5"/>
<comment type="caution">
    <text evidence="8">The sequence shown here is derived from an EMBL/GenBank/DDBJ whole genome shotgun (WGS) entry which is preliminary data.</text>
</comment>
<gene>
    <name evidence="8" type="ORF">GHT06_009749</name>
</gene>
<dbReference type="GO" id="GO:0043025">
    <property type="term" value="C:neuronal cell body"/>
    <property type="evidence" value="ECO:0007669"/>
    <property type="project" value="TreeGrafter"/>
</dbReference>
<feature type="transmembrane region" description="Helical" evidence="7">
    <location>
        <begin position="564"/>
        <end position="587"/>
    </location>
</feature>
<dbReference type="Pfam" id="PF08395">
    <property type="entry name" value="7tm_7"/>
    <property type="match status" value="3"/>
</dbReference>
<feature type="transmembrane region" description="Helical" evidence="7">
    <location>
        <begin position="1033"/>
        <end position="1056"/>
    </location>
</feature>
<evidence type="ECO:0000313" key="8">
    <source>
        <dbReference type="EMBL" id="KAI9565951.1"/>
    </source>
</evidence>
<evidence type="ECO:0000256" key="3">
    <source>
        <dbReference type="ARBA" id="ARBA00022692"/>
    </source>
</evidence>
<evidence type="ECO:0000256" key="2">
    <source>
        <dbReference type="ARBA" id="ARBA00022475"/>
    </source>
</evidence>
<feature type="transmembrane region" description="Helical" evidence="7">
    <location>
        <begin position="171"/>
        <end position="190"/>
    </location>
</feature>
<keyword evidence="4 7" id="KW-1133">Transmembrane helix</keyword>
<feature type="transmembrane region" description="Helical" evidence="7">
    <location>
        <begin position="196"/>
        <end position="215"/>
    </location>
</feature>
<dbReference type="GO" id="GO:0005886">
    <property type="term" value="C:plasma membrane"/>
    <property type="evidence" value="ECO:0007669"/>
    <property type="project" value="UniProtKB-SubCell"/>
</dbReference>
<evidence type="ECO:0000256" key="5">
    <source>
        <dbReference type="ARBA" id="ARBA00023136"/>
    </source>
</evidence>
<name>A0AAD5PZJ5_9CRUS</name>
<dbReference type="PANTHER" id="PTHR21143">
    <property type="entry name" value="INVERTEBRATE GUSTATORY RECEPTOR"/>
    <property type="match status" value="1"/>
</dbReference>
<feature type="transmembrane region" description="Helical" evidence="7">
    <location>
        <begin position="810"/>
        <end position="836"/>
    </location>
</feature>
<keyword evidence="2" id="KW-1003">Cell membrane</keyword>
<proteinExistence type="predicted"/>
<evidence type="ECO:0000313" key="9">
    <source>
        <dbReference type="Proteomes" id="UP000820818"/>
    </source>
</evidence>
<evidence type="ECO:0000256" key="7">
    <source>
        <dbReference type="SAM" id="Phobius"/>
    </source>
</evidence>
<accession>A0AAD5PZJ5</accession>
<feature type="transmembrane region" description="Helical" evidence="7">
    <location>
        <begin position="137"/>
        <end position="159"/>
    </location>
</feature>
<feature type="transmembrane region" description="Helical" evidence="7">
    <location>
        <begin position="963"/>
        <end position="982"/>
    </location>
</feature>
<keyword evidence="6" id="KW-0675">Receptor</keyword>
<dbReference type="GO" id="GO:0050909">
    <property type="term" value="P:sensory perception of taste"/>
    <property type="evidence" value="ECO:0007669"/>
    <property type="project" value="InterPro"/>
</dbReference>
<dbReference type="PANTHER" id="PTHR21143:SF133">
    <property type="entry name" value="GUSTATORY AND PHEROMONE RECEPTOR 32A-RELATED"/>
    <property type="match status" value="1"/>
</dbReference>
<evidence type="ECO:0008006" key="10">
    <source>
        <dbReference type="Google" id="ProtNLM"/>
    </source>
</evidence>
<dbReference type="GO" id="GO:0030425">
    <property type="term" value="C:dendrite"/>
    <property type="evidence" value="ECO:0007669"/>
    <property type="project" value="TreeGrafter"/>
</dbReference>
<evidence type="ECO:0000256" key="1">
    <source>
        <dbReference type="ARBA" id="ARBA00004651"/>
    </source>
</evidence>
<feature type="transmembrane region" description="Helical" evidence="7">
    <location>
        <begin position="452"/>
        <end position="469"/>
    </location>
</feature>
<feature type="transmembrane region" description="Helical" evidence="7">
    <location>
        <begin position="712"/>
        <end position="734"/>
    </location>
</feature>
<dbReference type="GO" id="GO:0030424">
    <property type="term" value="C:axon"/>
    <property type="evidence" value="ECO:0007669"/>
    <property type="project" value="TreeGrafter"/>
</dbReference>
<feature type="transmembrane region" description="Helical" evidence="7">
    <location>
        <begin position="842"/>
        <end position="873"/>
    </location>
</feature>
<evidence type="ECO:0000256" key="6">
    <source>
        <dbReference type="ARBA" id="ARBA00023170"/>
    </source>
</evidence>
<feature type="transmembrane region" description="Helical" evidence="7">
    <location>
        <begin position="536"/>
        <end position="558"/>
    </location>
</feature>
<feature type="transmembrane region" description="Helical" evidence="7">
    <location>
        <begin position="923"/>
        <end position="951"/>
    </location>
</feature>